<organism evidence="1 2">
    <name type="scientific">Pelobates cultripes</name>
    <name type="common">Western spadefoot toad</name>
    <dbReference type="NCBI Taxonomy" id="61616"/>
    <lineage>
        <taxon>Eukaryota</taxon>
        <taxon>Metazoa</taxon>
        <taxon>Chordata</taxon>
        <taxon>Craniata</taxon>
        <taxon>Vertebrata</taxon>
        <taxon>Euteleostomi</taxon>
        <taxon>Amphibia</taxon>
        <taxon>Batrachia</taxon>
        <taxon>Anura</taxon>
        <taxon>Pelobatoidea</taxon>
        <taxon>Pelobatidae</taxon>
        <taxon>Pelobates</taxon>
    </lineage>
</organism>
<dbReference type="AlphaFoldDB" id="A0AAD1SG11"/>
<dbReference type="Proteomes" id="UP001295444">
    <property type="component" value="Chromosome 06"/>
</dbReference>
<gene>
    <name evidence="1" type="ORF">PECUL_23A049388</name>
</gene>
<sequence length="79" mass="8895">MESTLQRLDSMFQDFWARLVVMATTLQPTDQAQAKTYCLANYLRDMGLSIILPQPQYRTDLQPVQSAKILSSRSALAAS</sequence>
<evidence type="ECO:0000313" key="2">
    <source>
        <dbReference type="Proteomes" id="UP001295444"/>
    </source>
</evidence>
<name>A0AAD1SG11_PELCU</name>
<accession>A0AAD1SG11</accession>
<proteinExistence type="predicted"/>
<evidence type="ECO:0000313" key="1">
    <source>
        <dbReference type="EMBL" id="CAH2299557.1"/>
    </source>
</evidence>
<dbReference type="EMBL" id="OW240917">
    <property type="protein sequence ID" value="CAH2299557.1"/>
    <property type="molecule type" value="Genomic_DNA"/>
</dbReference>
<reference evidence="1" key="1">
    <citation type="submission" date="2022-03" db="EMBL/GenBank/DDBJ databases">
        <authorList>
            <person name="Alioto T."/>
            <person name="Alioto T."/>
            <person name="Gomez Garrido J."/>
        </authorList>
    </citation>
    <scope>NUCLEOTIDE SEQUENCE</scope>
</reference>
<protein>
    <submittedName>
        <fullName evidence="1">Uncharacterized protein</fullName>
    </submittedName>
</protein>
<keyword evidence="2" id="KW-1185">Reference proteome</keyword>
<feature type="non-terminal residue" evidence="1">
    <location>
        <position position="79"/>
    </location>
</feature>